<feature type="coiled-coil region" evidence="2">
    <location>
        <begin position="259"/>
        <end position="293"/>
    </location>
</feature>
<sequence>MERELSEHTDRDRYREQTRPRAQAVPDPTAAEAGGGGAQAQFLRLLLRDAPAVEYERPLVRARAAGGGAEELADLEEAKVLALRVRTVLSDRRRRESELSALFETANDLAGMRDLDQVLRAIVDRARNLLGTDTAYLTLRDTAVEDGDTVMRVTSGSVSARFQQLRLGPSEGLGGLVAETALPYVTANYFADSRFEHTDTIDAGVLDEGLVAILGVPLQLNGRVIGVLFAANRRERPFSHAEVALLGSLATHASIAIDSANLLEKTRAALEELNEVNQRLTDHSRAVERAADAHDRLTDLVLRGGGIEEVEAAVSAVLGGAVTVYDASRHAERLAPELAQAAGASRSSGRAVRSGSGWVAAAVAGGEPLGAVVLEGVDLGAADQRILERAAMVIALLLVMRRSASEAENRVRGDLLDAVLDAPGRDPDTLRRRAERLGADLDAEHAVVVAEAPGAHPGRLRSAAMHLAETSGGLAGARAGTTVLVLPGPRPAEAGRRAAGALAAAVNTAVTAGVSGPTSGLADYAARFSEARRCLRTLVALGRSGEVAAPEDLGFFGVLLGGDRDVAGFVDSVLGPLLDYDRRRETALVETLRAYFAHGGSMSRAKDALHVHVNTVAQRLERVGRLIGPDWHEPGRALEIQLALRLHALLRGGLAEAEEAERGGP</sequence>
<dbReference type="InterPro" id="IPR041522">
    <property type="entry name" value="CdaR_GGDEF"/>
</dbReference>
<dbReference type="Gene3D" id="3.30.450.40">
    <property type="match status" value="1"/>
</dbReference>
<organism evidence="5 6">
    <name type="scientific">Streptomonospora halophila</name>
    <dbReference type="NCBI Taxonomy" id="427369"/>
    <lineage>
        <taxon>Bacteria</taxon>
        <taxon>Bacillati</taxon>
        <taxon>Actinomycetota</taxon>
        <taxon>Actinomycetes</taxon>
        <taxon>Streptosporangiales</taxon>
        <taxon>Nocardiopsidaceae</taxon>
        <taxon>Streptomonospora</taxon>
    </lineage>
</organism>
<keyword evidence="2" id="KW-0175">Coiled coil</keyword>
<dbReference type="PANTHER" id="PTHR33744:SF1">
    <property type="entry name" value="DNA-BINDING TRANSCRIPTIONAL ACTIVATOR ADER"/>
    <property type="match status" value="1"/>
</dbReference>
<feature type="compositionally biased region" description="Basic and acidic residues" evidence="3">
    <location>
        <begin position="1"/>
        <end position="19"/>
    </location>
</feature>
<comment type="caution">
    <text evidence="5">The sequence shown here is derived from an EMBL/GenBank/DDBJ whole genome shotgun (WGS) entry which is preliminary data.</text>
</comment>
<evidence type="ECO:0000259" key="4">
    <source>
        <dbReference type="SMART" id="SM00065"/>
    </source>
</evidence>
<evidence type="ECO:0000313" key="5">
    <source>
        <dbReference type="EMBL" id="GAA4941322.1"/>
    </source>
</evidence>
<dbReference type="Pfam" id="PF01590">
    <property type="entry name" value="GAF"/>
    <property type="match status" value="1"/>
</dbReference>
<dbReference type="InterPro" id="IPR042070">
    <property type="entry name" value="PucR_C-HTH_sf"/>
</dbReference>
<gene>
    <name evidence="5" type="ORF">GCM10023224_24070</name>
</gene>
<dbReference type="InterPro" id="IPR025736">
    <property type="entry name" value="PucR_C-HTH_dom"/>
</dbReference>
<dbReference type="SUPFAM" id="SSF55781">
    <property type="entry name" value="GAF domain-like"/>
    <property type="match status" value="1"/>
</dbReference>
<dbReference type="Proteomes" id="UP001499993">
    <property type="component" value="Unassembled WGS sequence"/>
</dbReference>
<keyword evidence="6" id="KW-1185">Reference proteome</keyword>
<evidence type="ECO:0000256" key="1">
    <source>
        <dbReference type="ARBA" id="ARBA00006754"/>
    </source>
</evidence>
<evidence type="ECO:0000256" key="2">
    <source>
        <dbReference type="SAM" id="Coils"/>
    </source>
</evidence>
<proteinExistence type="inferred from homology"/>
<dbReference type="Pfam" id="PF17853">
    <property type="entry name" value="GGDEF_2"/>
    <property type="match status" value="1"/>
</dbReference>
<name>A0ABP9GIP6_9ACTN</name>
<dbReference type="Pfam" id="PF13556">
    <property type="entry name" value="HTH_30"/>
    <property type="match status" value="1"/>
</dbReference>
<feature type="region of interest" description="Disordered" evidence="3">
    <location>
        <begin position="1"/>
        <end position="36"/>
    </location>
</feature>
<dbReference type="EMBL" id="BAABIK010000011">
    <property type="protein sequence ID" value="GAA4941322.1"/>
    <property type="molecule type" value="Genomic_DNA"/>
</dbReference>
<evidence type="ECO:0000313" key="6">
    <source>
        <dbReference type="Proteomes" id="UP001499993"/>
    </source>
</evidence>
<reference evidence="6" key="1">
    <citation type="journal article" date="2019" name="Int. J. Syst. Evol. Microbiol.">
        <title>The Global Catalogue of Microorganisms (GCM) 10K type strain sequencing project: providing services to taxonomists for standard genome sequencing and annotation.</title>
        <authorList>
            <consortium name="The Broad Institute Genomics Platform"/>
            <consortium name="The Broad Institute Genome Sequencing Center for Infectious Disease"/>
            <person name="Wu L."/>
            <person name="Ma J."/>
        </authorList>
    </citation>
    <scope>NUCLEOTIDE SEQUENCE [LARGE SCALE GENOMIC DNA]</scope>
    <source>
        <strain evidence="6">JCM 18123</strain>
    </source>
</reference>
<dbReference type="InterPro" id="IPR051448">
    <property type="entry name" value="CdaR-like_regulators"/>
</dbReference>
<accession>A0ABP9GIP6</accession>
<evidence type="ECO:0000256" key="3">
    <source>
        <dbReference type="SAM" id="MobiDB-lite"/>
    </source>
</evidence>
<dbReference type="InterPro" id="IPR003018">
    <property type="entry name" value="GAF"/>
</dbReference>
<dbReference type="PANTHER" id="PTHR33744">
    <property type="entry name" value="CARBOHYDRATE DIACID REGULATOR"/>
    <property type="match status" value="1"/>
</dbReference>
<dbReference type="SMART" id="SM00065">
    <property type="entry name" value="GAF"/>
    <property type="match status" value="1"/>
</dbReference>
<protein>
    <submittedName>
        <fullName evidence="5">Helix-turn-helix domain-containing protein</fullName>
    </submittedName>
</protein>
<dbReference type="InterPro" id="IPR029016">
    <property type="entry name" value="GAF-like_dom_sf"/>
</dbReference>
<feature type="domain" description="GAF" evidence="4">
    <location>
        <begin position="114"/>
        <end position="267"/>
    </location>
</feature>
<dbReference type="RefSeq" id="WP_345556648.1">
    <property type="nucleotide sequence ID" value="NZ_BAABIK010000011.1"/>
</dbReference>
<comment type="similarity">
    <text evidence="1">Belongs to the CdaR family.</text>
</comment>
<dbReference type="Gene3D" id="1.10.10.2840">
    <property type="entry name" value="PucR C-terminal helix-turn-helix domain"/>
    <property type="match status" value="1"/>
</dbReference>